<keyword evidence="2 5" id="KW-0812">Transmembrane</keyword>
<comment type="catalytic activity">
    <reaction evidence="5">
        <text>a di-trans,poly-cis-dolichal + NADP(+) = a di-trans,poly-cis-polyprenal + NADPH + H(+)</text>
        <dbReference type="Rhea" id="RHEA:80727"/>
        <dbReference type="Rhea" id="RHEA-COMP:19536"/>
        <dbReference type="Rhea" id="RHEA-COMP:19537"/>
        <dbReference type="ChEBI" id="CHEBI:15378"/>
        <dbReference type="ChEBI" id="CHEBI:57783"/>
        <dbReference type="ChEBI" id="CHEBI:58349"/>
        <dbReference type="ChEBI" id="CHEBI:231623"/>
        <dbReference type="ChEBI" id="CHEBI:231637"/>
        <dbReference type="EC" id="1.3.1.94"/>
    </reaction>
    <physiologicalReaction direction="right-to-left" evidence="5">
        <dbReference type="Rhea" id="RHEA:80729"/>
    </physiologicalReaction>
</comment>
<proteinExistence type="inferred from homology"/>
<comment type="pathway">
    <text evidence="5">Protein modification; protein glycosylation.</text>
</comment>
<keyword evidence="5" id="KW-0256">Endoplasmic reticulum</keyword>
<dbReference type="PANTHER" id="PTHR14624">
    <property type="entry name" value="DFG10 PROTEIN"/>
    <property type="match status" value="1"/>
</dbReference>
<accession>A0A9P8N8V4</accession>
<dbReference type="GO" id="GO:0016095">
    <property type="term" value="P:polyprenol catabolic process"/>
    <property type="evidence" value="ECO:0007669"/>
    <property type="project" value="UniProtKB-UniRule"/>
</dbReference>
<dbReference type="InterPro" id="IPR001104">
    <property type="entry name" value="3-oxo-5_a-steroid_4-DH_C"/>
</dbReference>
<dbReference type="EC" id="1.3.1.94" evidence="5"/>
<feature type="domain" description="3-oxo-5-alpha-steroid 4-dehydrogenase C-terminal" evidence="6">
    <location>
        <begin position="179"/>
        <end position="319"/>
    </location>
</feature>
<evidence type="ECO:0000256" key="1">
    <source>
        <dbReference type="ARBA" id="ARBA00004127"/>
    </source>
</evidence>
<dbReference type="GO" id="GO:0005789">
    <property type="term" value="C:endoplasmic reticulum membrane"/>
    <property type="evidence" value="ECO:0007669"/>
    <property type="project" value="UniProtKB-SubCell"/>
</dbReference>
<sequence length="319" mass="35965">MLDQLLAAVPPALCCQTFFLATAAAVLAVQILPRHLRAALTEYGARRPDDDSDESRNDKKQSVQSRDLIASLADLIRRYGQVPHSWFWHYYIVSLSWTVFWAWQYLFRGSAMETLARAQTQAEAGSDAPSTHMGRVFLAWSMLALQGARRLYECFRVVKPGRTPMLPAHWILGLAFYTVMNTAVWIHGSGPIIASWKSRDPPVLLTTRVPLTLALFFTAWFKQYECHRYLASLKKYTLPSEGLFSHLVCPHYTCECFIYLAIALMAAPAGSLFNASLLCGLTFVAVNLGVTAHGTKQWYVDKFGTERVAGKWKMIPFVF</sequence>
<protein>
    <recommendedName>
        <fullName evidence="5">Polyprenal reductase</fullName>
        <ecNumber evidence="5">1.3.1.94</ecNumber>
    </recommendedName>
</protein>
<dbReference type="PROSITE" id="PS50244">
    <property type="entry name" value="S5A_REDUCTASE"/>
    <property type="match status" value="1"/>
</dbReference>
<keyword evidence="5" id="KW-0521">NADP</keyword>
<gene>
    <name evidence="7" type="ORF">HRG_02171</name>
</gene>
<feature type="transmembrane region" description="Helical" evidence="5">
    <location>
        <begin position="272"/>
        <end position="292"/>
    </location>
</feature>
<evidence type="ECO:0000256" key="2">
    <source>
        <dbReference type="ARBA" id="ARBA00022692"/>
    </source>
</evidence>
<dbReference type="GO" id="GO:0003865">
    <property type="term" value="F:3-oxo-5-alpha-steroid 4-dehydrogenase activity"/>
    <property type="evidence" value="ECO:0007669"/>
    <property type="project" value="TreeGrafter"/>
</dbReference>
<reference evidence="7" key="1">
    <citation type="submission" date="2021-09" db="EMBL/GenBank/DDBJ databases">
        <title>A high-quality genome of the endoparasitic fungus Hirsutella rhossiliensis with a comparison of Hirsutella genomes reveals transposable elements contributing to genome size variation.</title>
        <authorList>
            <person name="Lin R."/>
            <person name="Jiao Y."/>
            <person name="Sun X."/>
            <person name="Ling J."/>
            <person name="Xie B."/>
            <person name="Cheng X."/>
        </authorList>
    </citation>
    <scope>NUCLEOTIDE SEQUENCE</scope>
    <source>
        <strain evidence="7">HR02</strain>
    </source>
</reference>
<evidence type="ECO:0000313" key="8">
    <source>
        <dbReference type="Proteomes" id="UP000824596"/>
    </source>
</evidence>
<comment type="caution">
    <text evidence="7">The sequence shown here is derived from an EMBL/GenBank/DDBJ whole genome shotgun (WGS) entry which is preliminary data.</text>
</comment>
<dbReference type="GO" id="GO:0102389">
    <property type="term" value="F:polyprenol reductase activity"/>
    <property type="evidence" value="ECO:0007669"/>
    <property type="project" value="UniProtKB-UniRule"/>
</dbReference>
<dbReference type="AlphaFoldDB" id="A0A9P8N8V4"/>
<dbReference type="Pfam" id="PF02544">
    <property type="entry name" value="Steroid_dh"/>
    <property type="match status" value="1"/>
</dbReference>
<dbReference type="Proteomes" id="UP000824596">
    <property type="component" value="Unassembled WGS sequence"/>
</dbReference>
<dbReference type="PANTHER" id="PTHR14624:SF0">
    <property type="entry name" value="POLYPRENOL REDUCTASE"/>
    <property type="match status" value="1"/>
</dbReference>
<dbReference type="GO" id="GO:0006488">
    <property type="term" value="P:dolichol-linked oligosaccharide biosynthetic process"/>
    <property type="evidence" value="ECO:0007669"/>
    <property type="project" value="UniProtKB-UniRule"/>
</dbReference>
<comment type="subcellular location">
    <subcellularLocation>
        <location evidence="1">Endomembrane system</location>
        <topology evidence="1">Multi-pass membrane protein</topology>
    </subcellularLocation>
    <subcellularLocation>
        <location evidence="5">Endoplasmic reticulum membrane</location>
    </subcellularLocation>
</comment>
<dbReference type="GeneID" id="68351300"/>
<dbReference type="GO" id="GO:0160198">
    <property type="term" value="F:polyprenal reductase activity"/>
    <property type="evidence" value="ECO:0007669"/>
    <property type="project" value="UniProtKB-EC"/>
</dbReference>
<feature type="transmembrane region" description="Helical" evidence="5">
    <location>
        <begin position="242"/>
        <end position="266"/>
    </location>
</feature>
<evidence type="ECO:0000313" key="7">
    <source>
        <dbReference type="EMBL" id="KAH0966762.1"/>
    </source>
</evidence>
<keyword evidence="3 5" id="KW-1133">Transmembrane helix</keyword>
<keyword evidence="4 5" id="KW-0472">Membrane</keyword>
<keyword evidence="8" id="KW-1185">Reference proteome</keyword>
<comment type="similarity">
    <text evidence="5">Belongs to the steroid 5-alpha reductase family. Polyprenal reductase subfamily.</text>
</comment>
<keyword evidence="5" id="KW-0560">Oxidoreductase</keyword>
<evidence type="ECO:0000256" key="5">
    <source>
        <dbReference type="RuleBase" id="RU367081"/>
    </source>
</evidence>
<dbReference type="InterPro" id="IPR039698">
    <property type="entry name" value="Dfg10/SRD5A3"/>
</dbReference>
<comment type="function">
    <text evidence="5">Plays a key role in early steps of protein N-linked glycosylation by being involved in the conversion of polyprenol into dolichol. Acts as a polyprenal reductase that mediates the reduction of polyprenal into dolichal in a NADP-dependent mechanism. Dolichols are required for the synthesis of dolichol-linked monosaccharides and the oligosaccharide precursor used for N-glycosylation.</text>
</comment>
<feature type="transmembrane region" description="Helical" evidence="5">
    <location>
        <begin position="168"/>
        <end position="188"/>
    </location>
</feature>
<organism evidence="7 8">
    <name type="scientific">Hirsutella rhossiliensis</name>
    <dbReference type="NCBI Taxonomy" id="111463"/>
    <lineage>
        <taxon>Eukaryota</taxon>
        <taxon>Fungi</taxon>
        <taxon>Dikarya</taxon>
        <taxon>Ascomycota</taxon>
        <taxon>Pezizomycotina</taxon>
        <taxon>Sordariomycetes</taxon>
        <taxon>Hypocreomycetidae</taxon>
        <taxon>Hypocreales</taxon>
        <taxon>Ophiocordycipitaceae</taxon>
        <taxon>Hirsutella</taxon>
    </lineage>
</organism>
<evidence type="ECO:0000256" key="4">
    <source>
        <dbReference type="ARBA" id="ARBA00023136"/>
    </source>
</evidence>
<evidence type="ECO:0000259" key="6">
    <source>
        <dbReference type="Pfam" id="PF02544"/>
    </source>
</evidence>
<dbReference type="EMBL" id="JAIZPD010000002">
    <property type="protein sequence ID" value="KAH0966762.1"/>
    <property type="molecule type" value="Genomic_DNA"/>
</dbReference>
<evidence type="ECO:0000256" key="3">
    <source>
        <dbReference type="ARBA" id="ARBA00022989"/>
    </source>
</evidence>
<feature type="transmembrane region" description="Helical" evidence="5">
    <location>
        <begin position="203"/>
        <end position="221"/>
    </location>
</feature>
<dbReference type="OrthoDB" id="541710at2759"/>
<dbReference type="RefSeq" id="XP_044724275.1">
    <property type="nucleotide sequence ID" value="XM_044860642.1"/>
</dbReference>
<feature type="transmembrane region" description="Helical" evidence="5">
    <location>
        <begin position="88"/>
        <end position="107"/>
    </location>
</feature>
<name>A0A9P8N8V4_9HYPO</name>